<evidence type="ECO:0000313" key="3">
    <source>
        <dbReference type="Proteomes" id="UP000463983"/>
    </source>
</evidence>
<proteinExistence type="predicted"/>
<dbReference type="PANTHER" id="PTHR36833:SF1">
    <property type="entry name" value="INTEGRAL MEMBRANE TRANSPORT PROTEIN"/>
    <property type="match status" value="1"/>
</dbReference>
<dbReference type="InterPro" id="IPR010390">
    <property type="entry name" value="ABC-2_transporter-like"/>
</dbReference>
<keyword evidence="3" id="KW-1185">Reference proteome</keyword>
<evidence type="ECO:0000313" key="2">
    <source>
        <dbReference type="EMBL" id="QHO63578.1"/>
    </source>
</evidence>
<dbReference type="Pfam" id="PF06182">
    <property type="entry name" value="ABC2_membrane_6"/>
    <property type="match status" value="1"/>
</dbReference>
<reference evidence="3" key="1">
    <citation type="journal article" date="2020" name="Microorganisms">
        <title>Complete Genome of a Member of a New Bacterial Lineage in the Microgenomates Group Reveals an Unusual Nucleotide Composition Disparity Between Two Strands of DNA and Limited Metabolic Potential.</title>
        <authorList>
            <person name="Kadnikov V.V."/>
            <person name="Mardanov A.V."/>
            <person name="Beletsky A.V."/>
            <person name="Karnachuk O.V."/>
            <person name="Ravin N.V."/>
        </authorList>
    </citation>
    <scope>NUCLEOTIDE SEQUENCE [LARGE SCALE GENOMIC DNA]</scope>
</reference>
<keyword evidence="1" id="KW-0812">Transmembrane</keyword>
<feature type="transmembrane region" description="Helical" evidence="1">
    <location>
        <begin position="35"/>
        <end position="57"/>
    </location>
</feature>
<dbReference type="RefSeq" id="WP_161931954.1">
    <property type="nucleotide sequence ID" value="NZ_CP047901.1"/>
</dbReference>
<feature type="transmembrane region" description="Helical" evidence="1">
    <location>
        <begin position="69"/>
        <end position="88"/>
    </location>
</feature>
<gene>
    <name evidence="2" type="ORF">MICH65_0597</name>
</gene>
<dbReference type="AlphaFoldDB" id="A0A857NHK5"/>
<protein>
    <submittedName>
        <fullName evidence="2">ABC-type transport system, associated membrane protein</fullName>
    </submittedName>
</protein>
<keyword evidence="1" id="KW-0472">Membrane</keyword>
<evidence type="ECO:0000256" key="1">
    <source>
        <dbReference type="SAM" id="Phobius"/>
    </source>
</evidence>
<feature type="transmembrane region" description="Helical" evidence="1">
    <location>
        <begin position="123"/>
        <end position="144"/>
    </location>
</feature>
<feature type="transmembrane region" description="Helical" evidence="1">
    <location>
        <begin position="242"/>
        <end position="260"/>
    </location>
</feature>
<accession>A0A857NHK5</accession>
<dbReference type="PANTHER" id="PTHR36833">
    <property type="entry name" value="SLR0610 PROTEIN-RELATED"/>
    <property type="match status" value="1"/>
</dbReference>
<organism evidence="2 3">
    <name type="scientific">Candidatus Chazhemtobacterium aquaticus</name>
    <dbReference type="NCBI Taxonomy" id="2715735"/>
    <lineage>
        <taxon>Bacteria</taxon>
        <taxon>Candidatus Chazhemtobacteraceae</taxon>
        <taxon>Candidatus Chazhemtobacterium</taxon>
    </lineage>
</organism>
<sequence>MKQSVFEPIKIRLEILKANTLFSLKESLAYSLNNWGGLASTITYMLTYLVFLSALYGRVETIGGYRYSEALLFTLMVQLNFYLIWVWSMTNLEKLGYDIKTGKLDLILSKPLPSLWYVTFQKINLFTLIVEMWPATLPLLYLLFKHLDFSVTPLGLFYGALTLFLGQIATHCFQFLFTLLTFWTGESKGLTGISYQIAFFGSDAIPLEAFPKSVIFLGITAIPFLTHTALTTSYILGRTTSPFYLILALASTTIFLFIKIKAWNFALKHYASASS</sequence>
<feature type="transmembrane region" description="Helical" evidence="1">
    <location>
        <begin position="156"/>
        <end position="183"/>
    </location>
</feature>
<dbReference type="EMBL" id="CP047901">
    <property type="protein sequence ID" value="QHO63578.1"/>
    <property type="molecule type" value="Genomic_DNA"/>
</dbReference>
<feature type="transmembrane region" description="Helical" evidence="1">
    <location>
        <begin position="214"/>
        <end position="236"/>
    </location>
</feature>
<dbReference type="KEGG" id="caqa:MICH65_0597"/>
<keyword evidence="1" id="KW-1133">Transmembrane helix</keyword>
<dbReference type="Proteomes" id="UP000463983">
    <property type="component" value="Chromosome"/>
</dbReference>
<name>A0A857NHK5_9BACT</name>